<proteinExistence type="predicted"/>
<dbReference type="InterPro" id="IPR036426">
    <property type="entry name" value="Bulb-type_lectin_dom_sf"/>
</dbReference>
<dbReference type="Proteomes" id="UP001281410">
    <property type="component" value="Unassembled WGS sequence"/>
</dbReference>
<dbReference type="SUPFAM" id="SSF51110">
    <property type="entry name" value="alpha-D-mannose-specific plant lectins"/>
    <property type="match status" value="1"/>
</dbReference>
<evidence type="ECO:0000259" key="4">
    <source>
        <dbReference type="Pfam" id="PF01453"/>
    </source>
</evidence>
<evidence type="ECO:0000313" key="5">
    <source>
        <dbReference type="EMBL" id="KAK3197973.1"/>
    </source>
</evidence>
<keyword evidence="3" id="KW-0325">Glycoprotein</keyword>
<evidence type="ECO:0000256" key="2">
    <source>
        <dbReference type="ARBA" id="ARBA00023157"/>
    </source>
</evidence>
<feature type="domain" description="Bulb-type lectin" evidence="4">
    <location>
        <begin position="3"/>
        <end position="38"/>
    </location>
</feature>
<keyword evidence="2" id="KW-1015">Disulfide bond</keyword>
<evidence type="ECO:0000313" key="6">
    <source>
        <dbReference type="Proteomes" id="UP001281410"/>
    </source>
</evidence>
<evidence type="ECO:0000256" key="1">
    <source>
        <dbReference type="ARBA" id="ARBA00022729"/>
    </source>
</evidence>
<name>A0AAD9ZZN9_9ROSI</name>
<keyword evidence="1" id="KW-0732">Signal</keyword>
<sequence length="129" mass="14466">MSGEQILWQSFDFPTDSFLPGMKLGINNKTGENWSLTSLLTASMPTPGAFTHEWIPHELQLVVKRRGVKFWTSGVLNNGTFKTLENLPYGVLENYNFTTFNEGYLTFNETTSMSLGYDGTIVARMSLGL</sequence>
<dbReference type="AlphaFoldDB" id="A0AAD9ZZN9"/>
<gene>
    <name evidence="5" type="ORF">Dsin_021388</name>
</gene>
<comment type="caution">
    <text evidence="5">The sequence shown here is derived from an EMBL/GenBank/DDBJ whole genome shotgun (WGS) entry which is preliminary data.</text>
</comment>
<dbReference type="Pfam" id="PF01453">
    <property type="entry name" value="B_lectin"/>
    <property type="match status" value="1"/>
</dbReference>
<accession>A0AAD9ZZN9</accession>
<evidence type="ECO:0000256" key="3">
    <source>
        <dbReference type="ARBA" id="ARBA00023180"/>
    </source>
</evidence>
<dbReference type="InterPro" id="IPR001480">
    <property type="entry name" value="Bulb-type_lectin_dom"/>
</dbReference>
<organism evidence="5 6">
    <name type="scientific">Dipteronia sinensis</name>
    <dbReference type="NCBI Taxonomy" id="43782"/>
    <lineage>
        <taxon>Eukaryota</taxon>
        <taxon>Viridiplantae</taxon>
        <taxon>Streptophyta</taxon>
        <taxon>Embryophyta</taxon>
        <taxon>Tracheophyta</taxon>
        <taxon>Spermatophyta</taxon>
        <taxon>Magnoliopsida</taxon>
        <taxon>eudicotyledons</taxon>
        <taxon>Gunneridae</taxon>
        <taxon>Pentapetalae</taxon>
        <taxon>rosids</taxon>
        <taxon>malvids</taxon>
        <taxon>Sapindales</taxon>
        <taxon>Sapindaceae</taxon>
        <taxon>Hippocastanoideae</taxon>
        <taxon>Acereae</taxon>
        <taxon>Dipteronia</taxon>
    </lineage>
</organism>
<dbReference type="EMBL" id="JANJYJ010000007">
    <property type="protein sequence ID" value="KAK3197973.1"/>
    <property type="molecule type" value="Genomic_DNA"/>
</dbReference>
<reference evidence="5" key="1">
    <citation type="journal article" date="2023" name="Plant J.">
        <title>Genome sequences and population genomics provide insights into the demographic history, inbreeding, and mutation load of two 'living fossil' tree species of Dipteronia.</title>
        <authorList>
            <person name="Feng Y."/>
            <person name="Comes H.P."/>
            <person name="Chen J."/>
            <person name="Zhu S."/>
            <person name="Lu R."/>
            <person name="Zhang X."/>
            <person name="Li P."/>
            <person name="Qiu J."/>
            <person name="Olsen K.M."/>
            <person name="Qiu Y."/>
        </authorList>
    </citation>
    <scope>NUCLEOTIDE SEQUENCE</scope>
    <source>
        <strain evidence="5">NBL</strain>
    </source>
</reference>
<dbReference type="PANTHER" id="PTHR32444">
    <property type="entry name" value="BULB-TYPE LECTIN DOMAIN-CONTAINING PROTEIN"/>
    <property type="match status" value="1"/>
</dbReference>
<protein>
    <recommendedName>
        <fullName evidence="4">Bulb-type lectin domain-containing protein</fullName>
    </recommendedName>
</protein>
<keyword evidence="6" id="KW-1185">Reference proteome</keyword>
<dbReference type="PANTHER" id="PTHR32444:SF226">
    <property type="entry name" value="BULB-TYPE LECTIN DOMAIN-CONTAINING PROTEIN"/>
    <property type="match status" value="1"/>
</dbReference>